<name>A0A8S4AWB1_9TELE</name>
<dbReference type="AlphaFoldDB" id="A0A8S4AWB1"/>
<proteinExistence type="predicted"/>
<organism evidence="4 5">
    <name type="scientific">Menidia menidia</name>
    <name type="common">Atlantic silverside</name>
    <dbReference type="NCBI Taxonomy" id="238744"/>
    <lineage>
        <taxon>Eukaryota</taxon>
        <taxon>Metazoa</taxon>
        <taxon>Chordata</taxon>
        <taxon>Craniata</taxon>
        <taxon>Vertebrata</taxon>
        <taxon>Euteleostomi</taxon>
        <taxon>Actinopterygii</taxon>
        <taxon>Neopterygii</taxon>
        <taxon>Teleostei</taxon>
        <taxon>Neoteleostei</taxon>
        <taxon>Acanthomorphata</taxon>
        <taxon>Ovalentaria</taxon>
        <taxon>Atherinomorphae</taxon>
        <taxon>Atheriniformes</taxon>
        <taxon>Atherinopsidae</taxon>
        <taxon>Menidiinae</taxon>
        <taxon>Menidia</taxon>
    </lineage>
</organism>
<keyword evidence="5" id="KW-1185">Reference proteome</keyword>
<dbReference type="GO" id="GO:0030198">
    <property type="term" value="P:extracellular matrix organization"/>
    <property type="evidence" value="ECO:0007669"/>
    <property type="project" value="TreeGrafter"/>
</dbReference>
<evidence type="ECO:0000313" key="5">
    <source>
        <dbReference type="Proteomes" id="UP000677803"/>
    </source>
</evidence>
<dbReference type="Proteomes" id="UP000677803">
    <property type="component" value="Unassembled WGS sequence"/>
</dbReference>
<dbReference type="PANTHER" id="PTHR10201">
    <property type="entry name" value="MATRIX METALLOPROTEINASE"/>
    <property type="match status" value="1"/>
</dbReference>
<dbReference type="Gene3D" id="3.40.390.10">
    <property type="entry name" value="Collagenase (Catalytic Domain)"/>
    <property type="match status" value="1"/>
</dbReference>
<dbReference type="SUPFAM" id="SSF47090">
    <property type="entry name" value="PGBD-like"/>
    <property type="match status" value="1"/>
</dbReference>
<keyword evidence="1" id="KW-0482">Metalloprotease</keyword>
<dbReference type="GO" id="GO:0030574">
    <property type="term" value="P:collagen catabolic process"/>
    <property type="evidence" value="ECO:0007669"/>
    <property type="project" value="TreeGrafter"/>
</dbReference>
<gene>
    <name evidence="4" type="ORF">MMEN_LOCUS5357</name>
</gene>
<keyword evidence="1" id="KW-0378">Hydrolase</keyword>
<evidence type="ECO:0000259" key="3">
    <source>
        <dbReference type="Pfam" id="PF01471"/>
    </source>
</evidence>
<dbReference type="EMBL" id="CAJRST010004446">
    <property type="protein sequence ID" value="CAG5875967.1"/>
    <property type="molecule type" value="Genomic_DNA"/>
</dbReference>
<keyword evidence="2" id="KW-0732">Signal</keyword>
<feature type="signal peptide" evidence="2">
    <location>
        <begin position="1"/>
        <end position="20"/>
    </location>
</feature>
<dbReference type="OrthoDB" id="406838at2759"/>
<dbReference type="PANTHER" id="PTHR10201:SF323">
    <property type="entry name" value="MATRIX METALLOPROTEINASE-21"/>
    <property type="match status" value="1"/>
</dbReference>
<evidence type="ECO:0000256" key="1">
    <source>
        <dbReference type="ARBA" id="ARBA00023049"/>
    </source>
</evidence>
<dbReference type="InterPro" id="IPR002477">
    <property type="entry name" value="Peptidoglycan-bd-like"/>
</dbReference>
<dbReference type="InterPro" id="IPR036365">
    <property type="entry name" value="PGBD-like_sf"/>
</dbReference>
<dbReference type="InterPro" id="IPR024079">
    <property type="entry name" value="MetalloPept_cat_dom_sf"/>
</dbReference>
<protein>
    <submittedName>
        <fullName evidence="4">(Atlantic silverside) hypothetical protein</fullName>
    </submittedName>
</protein>
<accession>A0A8S4AWB1</accession>
<feature type="chain" id="PRO_5035864408" evidence="2">
    <location>
        <begin position="21"/>
        <end position="170"/>
    </location>
</feature>
<comment type="caution">
    <text evidence="4">The sequence shown here is derived from an EMBL/GenBank/DDBJ whole genome shotgun (WGS) entry which is preliminary data.</text>
</comment>
<keyword evidence="1" id="KW-0645">Protease</keyword>
<sequence length="170" mass="19133">MKMLWLTLLALLMPTHIFVGASPLRAPIPAPQPTAGPSESDQEFAQLFFILFCFHLIDMRGALQEYLQHFYGYRSEAGRHRRSAASGEELDFTNGLCDAVKKMQSFFGLPPSGELSQETLVVMKKPRCGLSDVEHFGETVRWKGRTLSYRLEGNKNDGNGRMVMCCRRSG</sequence>
<feature type="domain" description="Peptidoglycan binding-like" evidence="3">
    <location>
        <begin position="61"/>
        <end position="123"/>
    </location>
</feature>
<dbReference type="Pfam" id="PF01471">
    <property type="entry name" value="PG_binding_1"/>
    <property type="match status" value="1"/>
</dbReference>
<reference evidence="4" key="1">
    <citation type="submission" date="2021-05" db="EMBL/GenBank/DDBJ databases">
        <authorList>
            <person name="Tigano A."/>
        </authorList>
    </citation>
    <scope>NUCLEOTIDE SEQUENCE</scope>
</reference>
<evidence type="ECO:0000313" key="4">
    <source>
        <dbReference type="EMBL" id="CAG5875967.1"/>
    </source>
</evidence>
<evidence type="ECO:0000256" key="2">
    <source>
        <dbReference type="SAM" id="SignalP"/>
    </source>
</evidence>
<dbReference type="GO" id="GO:0004222">
    <property type="term" value="F:metalloendopeptidase activity"/>
    <property type="evidence" value="ECO:0007669"/>
    <property type="project" value="TreeGrafter"/>
</dbReference>